<dbReference type="Proteomes" id="UP000093432">
    <property type="component" value="Unassembled WGS sequence"/>
</dbReference>
<gene>
    <name evidence="1" type="ORF">BBI00_15095</name>
</gene>
<dbReference type="RefSeq" id="WP_065399527.1">
    <property type="nucleotide sequence ID" value="NZ_JAKYXH010000004.1"/>
</dbReference>
<reference evidence="2" key="1">
    <citation type="submission" date="2016-07" db="EMBL/GenBank/DDBJ databases">
        <authorList>
            <person name="Florea S."/>
            <person name="Webb J.S."/>
            <person name="Jaromczyk J."/>
            <person name="Schardl C.L."/>
        </authorList>
    </citation>
    <scope>NUCLEOTIDE SEQUENCE [LARGE SCALE GENOMIC DNA]</scope>
    <source>
        <strain evidence="2">CC-VM-7</strain>
    </source>
</reference>
<name>A0A1B8ZVF9_9FLAO</name>
<proteinExistence type="predicted"/>
<organism evidence="1 2">
    <name type="scientific">Chryseobacterium arthrosphaerae</name>
    <dbReference type="NCBI Taxonomy" id="651561"/>
    <lineage>
        <taxon>Bacteria</taxon>
        <taxon>Pseudomonadati</taxon>
        <taxon>Bacteroidota</taxon>
        <taxon>Flavobacteriia</taxon>
        <taxon>Flavobacteriales</taxon>
        <taxon>Weeksellaceae</taxon>
        <taxon>Chryseobacterium group</taxon>
        <taxon>Chryseobacterium</taxon>
    </lineage>
</organism>
<protein>
    <submittedName>
        <fullName evidence="1">Uncharacterized protein</fullName>
    </submittedName>
</protein>
<comment type="caution">
    <text evidence="1">The sequence shown here is derived from an EMBL/GenBank/DDBJ whole genome shotgun (WGS) entry which is preliminary data.</text>
</comment>
<dbReference type="AlphaFoldDB" id="A0A1B8ZVF9"/>
<accession>A0A1B8ZVF9</accession>
<evidence type="ECO:0000313" key="2">
    <source>
        <dbReference type="Proteomes" id="UP000093432"/>
    </source>
</evidence>
<evidence type="ECO:0000313" key="1">
    <source>
        <dbReference type="EMBL" id="OCA75572.1"/>
    </source>
</evidence>
<dbReference type="OrthoDB" id="893348at2"/>
<dbReference type="EMBL" id="MAYG01000001">
    <property type="protein sequence ID" value="OCA75572.1"/>
    <property type="molecule type" value="Genomic_DNA"/>
</dbReference>
<sequence>MEEYFLKNRNESIIGSSFNKGKAITGIIFNPVDYVLDGLKFINNAKIENVTIETNDFKSKVMKGKIQSYFDGSKDIITGRVPDNFEELFKIIKSSDLLCELSLSEEEIVYIGKVIEVYEDSIDIDFLDTECKLMDHAYVEYEDITTVAIFSDYLNTLSTVTENREIN</sequence>